<dbReference type="CDD" id="cd09735">
    <property type="entry name" value="Csy1_I-F"/>
    <property type="match status" value="1"/>
</dbReference>
<dbReference type="InterPro" id="IPR013397">
    <property type="entry name" value="CRISPR-assoc_prot_Csy1"/>
</dbReference>
<dbReference type="EMBL" id="RHHM01000006">
    <property type="protein sequence ID" value="RQM38440.1"/>
    <property type="molecule type" value="Genomic_DNA"/>
</dbReference>
<comment type="caution">
    <text evidence="1">The sequence shown here is derived from an EMBL/GenBank/DDBJ whole genome shotgun (WGS) entry which is preliminary data.</text>
</comment>
<accession>A0A3N6SAV0</accession>
<dbReference type="Proteomes" id="UP000279457">
    <property type="component" value="Unassembled WGS sequence"/>
</dbReference>
<sequence length="450" mass="51139">MADEGFTLLITAYIRARGQPKLEAFDKAAEKTLVELSDSAQISLARQNLASQRRELEQRYEVQRWLSDAASRAGQISLVTHALKFTHSDAKGSSRFEASSGQTDAHYLSTATLHKPSIDAVGNAAALDVAKLLQIEYQGESLIAALSRGDYSPLAPLAESEQQLTAWVEGFQQVLHDRQASSHKLAKQLYFPVGDNQYHLLGPLFSSSLAHALHQRIVEARFSDNAKEINAAFREKRWHSAPRIGYLNMASQNPGGSRPQNISYLNSVRGGRSWLLSCAAPVWHSQPVPPVKHTSVFNRYSAFSQMARSAVWQLREFLLRVKGQPNNMEIRQRRLAYTDEIIDMLFNYAAGVQHDDMQQGWSAQDACQLKRSQQLWLDPGRAKGDEQFCAERERGEWQKELAVDFGLWLNRQLKHKDLNMSETERREWSTASLFKQRLREFEQAVKEEWQ</sequence>
<dbReference type="AlphaFoldDB" id="A0A3N6SAV0"/>
<dbReference type="RefSeq" id="WP_124232892.1">
    <property type="nucleotide sequence ID" value="NZ_RHHM01000006.1"/>
</dbReference>
<dbReference type="NCBIfam" id="TIGR02564">
    <property type="entry name" value="cas_Csy1"/>
    <property type="match status" value="1"/>
</dbReference>
<evidence type="ECO:0000313" key="2">
    <source>
        <dbReference type="Proteomes" id="UP000279457"/>
    </source>
</evidence>
<dbReference type="OrthoDB" id="9815616at2"/>
<keyword evidence="2" id="KW-1185">Reference proteome</keyword>
<evidence type="ECO:0000313" key="1">
    <source>
        <dbReference type="EMBL" id="RQM38440.1"/>
    </source>
</evidence>
<proteinExistence type="predicted"/>
<reference evidence="1 2" key="1">
    <citation type="submission" date="2018-10" db="EMBL/GenBank/DDBJ databases">
        <title>Draft genome sequence for the type isolate of Erwinia psidii, agent causal of bacterial blight in guava (Psidium guajava) and wilt and die-back of Eucalyptus spp.</title>
        <authorList>
            <person name="Hermenegildo P.S."/>
            <person name="Santos S.A."/>
            <person name="Guimaraes L.M.S."/>
            <person name="Vidigal P.M.P."/>
            <person name="Pereira I.C."/>
            <person name="Badel J.L."/>
            <person name="Alfenas-Zerbini P."/>
            <person name="Ferreira M.A.S.V."/>
            <person name="Alfenas A.C."/>
        </authorList>
    </citation>
    <scope>NUCLEOTIDE SEQUENCE [LARGE SCALE GENOMIC DNA]</scope>
    <source>
        <strain evidence="1 2">IBSBF 435</strain>
    </source>
</reference>
<gene>
    <name evidence="1" type="primary">csy1</name>
    <name evidence="1" type="ORF">EB241_09430</name>
</gene>
<dbReference type="Pfam" id="PF09611">
    <property type="entry name" value="Cas_Csy1"/>
    <property type="match status" value="1"/>
</dbReference>
<name>A0A3N6SAV0_9GAMM</name>
<organism evidence="1 2">
    <name type="scientific">Erwinia psidii</name>
    <dbReference type="NCBI Taxonomy" id="69224"/>
    <lineage>
        <taxon>Bacteria</taxon>
        <taxon>Pseudomonadati</taxon>
        <taxon>Pseudomonadota</taxon>
        <taxon>Gammaproteobacteria</taxon>
        <taxon>Enterobacterales</taxon>
        <taxon>Erwiniaceae</taxon>
        <taxon>Erwinia</taxon>
    </lineage>
</organism>
<protein>
    <submittedName>
        <fullName evidence="1">Type I-F CRISPR-associated protein Csy1</fullName>
    </submittedName>
</protein>